<dbReference type="InterPro" id="IPR036527">
    <property type="entry name" value="SCP2_sterol-bd_dom_sf"/>
</dbReference>
<proteinExistence type="inferred from homology"/>
<dbReference type="Gene3D" id="3.60.15.30">
    <property type="entry name" value="Metallo-beta-lactamase domain"/>
    <property type="match status" value="1"/>
</dbReference>
<name>A0A1M7FQH8_9ACTN</name>
<evidence type="ECO:0000256" key="9">
    <source>
        <dbReference type="SAM" id="MobiDB-lite"/>
    </source>
</evidence>
<dbReference type="GO" id="GO:0046872">
    <property type="term" value="F:metal ion binding"/>
    <property type="evidence" value="ECO:0007669"/>
    <property type="project" value="UniProtKB-KW"/>
</dbReference>
<dbReference type="InterPro" id="IPR036866">
    <property type="entry name" value="RibonucZ/Hydroxyglut_hydro"/>
</dbReference>
<dbReference type="CDD" id="cd07710">
    <property type="entry name" value="arylsulfatase_Sdsa1-like_MBL-fold"/>
    <property type="match status" value="1"/>
</dbReference>
<dbReference type="Gene3D" id="3.30.1050.10">
    <property type="entry name" value="SCP2 sterol-binding domain"/>
    <property type="match status" value="1"/>
</dbReference>
<comment type="similarity">
    <text evidence="5">Belongs to the metallo-beta-lactamase superfamily. Type III sulfatase family.</text>
</comment>
<evidence type="ECO:0000256" key="2">
    <source>
        <dbReference type="ARBA" id="ARBA00022723"/>
    </source>
</evidence>
<dbReference type="EMBL" id="FRBI01000008">
    <property type="protein sequence ID" value="SHM06236.1"/>
    <property type="molecule type" value="Genomic_DNA"/>
</dbReference>
<dbReference type="PANTHER" id="PTHR43223:SF1">
    <property type="entry name" value="ALKYL_ARYL-SULFATASE BDS1"/>
    <property type="match status" value="1"/>
</dbReference>
<dbReference type="OrthoDB" id="5240502at2"/>
<dbReference type="Proteomes" id="UP000184111">
    <property type="component" value="Unassembled WGS sequence"/>
</dbReference>
<keyword evidence="4" id="KW-0862">Zinc</keyword>
<dbReference type="Pfam" id="PF14864">
    <property type="entry name" value="Alkyl_sulf_C"/>
    <property type="match status" value="1"/>
</dbReference>
<evidence type="ECO:0000256" key="7">
    <source>
        <dbReference type="ARBA" id="ARBA00068034"/>
    </source>
</evidence>
<dbReference type="SMART" id="SM00849">
    <property type="entry name" value="Lactamase_B"/>
    <property type="match status" value="1"/>
</dbReference>
<dbReference type="InterPro" id="IPR052195">
    <property type="entry name" value="Bact_Alkyl/Aryl-Sulfatase"/>
</dbReference>
<evidence type="ECO:0000313" key="12">
    <source>
        <dbReference type="Proteomes" id="UP000184111"/>
    </source>
</evidence>
<evidence type="ECO:0000256" key="3">
    <source>
        <dbReference type="ARBA" id="ARBA00022801"/>
    </source>
</evidence>
<evidence type="ECO:0000256" key="1">
    <source>
        <dbReference type="ARBA" id="ARBA00001947"/>
    </source>
</evidence>
<evidence type="ECO:0000259" key="10">
    <source>
        <dbReference type="SMART" id="SM00849"/>
    </source>
</evidence>
<dbReference type="Pfam" id="PF14863">
    <property type="entry name" value="Alkyl_sulf_dimr"/>
    <property type="match status" value="1"/>
</dbReference>
<dbReference type="InterPro" id="IPR029228">
    <property type="entry name" value="Alkyl_sulf_dimr"/>
</dbReference>
<dbReference type="RefSeq" id="WP_073498131.1">
    <property type="nucleotide sequence ID" value="NZ_FRBI01000008.1"/>
</dbReference>
<keyword evidence="3" id="KW-0378">Hydrolase</keyword>
<evidence type="ECO:0000256" key="6">
    <source>
        <dbReference type="ARBA" id="ARBA00066568"/>
    </source>
</evidence>
<dbReference type="AlphaFoldDB" id="A0A1M7FQH8"/>
<protein>
    <recommendedName>
        <fullName evidence="7">Linear primary-alkylsulfatase</fullName>
        <ecNumber evidence="6">3.1.6.21</ecNumber>
    </recommendedName>
    <alternativeName>
        <fullName evidence="8">Type III linear primary-alkylsulfatase</fullName>
    </alternativeName>
</protein>
<reference evidence="11 12" key="1">
    <citation type="submission" date="2016-11" db="EMBL/GenBank/DDBJ databases">
        <authorList>
            <person name="Jaros S."/>
            <person name="Januszkiewicz K."/>
            <person name="Wedrychowicz H."/>
        </authorList>
    </citation>
    <scope>NUCLEOTIDE SEQUENCE [LARGE SCALE GENOMIC DNA]</scope>
    <source>
        <strain evidence="11 12">CGMCC 4.2025</strain>
    </source>
</reference>
<keyword evidence="2" id="KW-0479">Metal-binding</keyword>
<dbReference type="GO" id="GO:0018909">
    <property type="term" value="P:dodecyl sulfate metabolic process"/>
    <property type="evidence" value="ECO:0007669"/>
    <property type="project" value="InterPro"/>
</dbReference>
<dbReference type="GO" id="GO:0046983">
    <property type="term" value="F:protein dimerization activity"/>
    <property type="evidence" value="ECO:0007669"/>
    <property type="project" value="InterPro"/>
</dbReference>
<dbReference type="FunFam" id="1.25.40.880:FF:000001">
    <property type="entry name" value="SDS hydrolase SdsA1"/>
    <property type="match status" value="1"/>
</dbReference>
<dbReference type="Gene3D" id="1.25.40.880">
    <property type="entry name" value="Alkyl sulfatase, dimerisation domain"/>
    <property type="match status" value="1"/>
</dbReference>
<gene>
    <name evidence="11" type="ORF">SAMN05216499_10826</name>
</gene>
<evidence type="ECO:0000256" key="5">
    <source>
        <dbReference type="ARBA" id="ARBA00033751"/>
    </source>
</evidence>
<dbReference type="EC" id="3.1.6.21" evidence="6"/>
<dbReference type="InterPro" id="IPR038536">
    <property type="entry name" value="Alkyl/aryl-sulf_dimr_sf"/>
</dbReference>
<dbReference type="InterPro" id="IPR001279">
    <property type="entry name" value="Metallo-B-lactamas"/>
</dbReference>
<dbReference type="InterPro" id="IPR029229">
    <property type="entry name" value="Alkyl_sulf_C"/>
</dbReference>
<feature type="region of interest" description="Disordered" evidence="9">
    <location>
        <begin position="1"/>
        <end position="31"/>
    </location>
</feature>
<dbReference type="GO" id="GO:0018741">
    <property type="term" value="F:linear primary-alkylsulfatase activity"/>
    <property type="evidence" value="ECO:0007669"/>
    <property type="project" value="UniProtKB-EC"/>
</dbReference>
<dbReference type="InterPro" id="IPR044097">
    <property type="entry name" value="Bds1/SdsA1_MBL-fold"/>
</dbReference>
<evidence type="ECO:0000256" key="4">
    <source>
        <dbReference type="ARBA" id="ARBA00022833"/>
    </source>
</evidence>
<sequence length="633" mass="68615">MAESTEPKAAEPGVAASNAAVRERYSFDDTQDAADADRGYIGTAEETEVRGADGGTVWALDAYRFLEQDCPDTANPSLWRQSRLAAKHGLYEVVEGIYQVRGFDLSNMTLVEGDRGVLVIDPLISAETAAAALALYRRHRGDRPVTAVLYTHSHVDHFGGVRGVVTDQDIADGVPVFAPEGFLDHAVTENVYAGTAMNRRAAYMYGAALPKGERGQIGAGLGQTTSTGTAGLIQPTREVTATGQTETVDGIQMVFQLTPGTEAPAELNIHFPNRGALCMAENATHNLHNLLTLRGAQVRNPHVWAHYLTEAVALFAGSVDVAFASHHWPVWGRDRVLAFLTEQRDLYAYLHDQTLRMINQGMTPLEIAETVEMPPALVRAWHTHGYYGSVSHNVKAVYQHYMGWFDGNPAHLWEHPPAEAASRYVDFMGGADAVLRRARESFAAGDFRWVVQVVNHVLFADPGNTEARALQADAFEQLGYGSENGTWRNFYLTGAYELREGTVGTPASSVAPDLLAALTLDQVLDALAIRVDGPRCWDADLTIRFSLRDADPVAVRLHNGVLVHTTGTTPEATDPDADITLDEADLRAVLLGTAKLRDLAARGRAEVAGDPGKLTELLGYLGAPDPDFAIVTP</sequence>
<dbReference type="SUPFAM" id="SSF56281">
    <property type="entry name" value="Metallo-hydrolase/oxidoreductase"/>
    <property type="match status" value="1"/>
</dbReference>
<evidence type="ECO:0000256" key="8">
    <source>
        <dbReference type="ARBA" id="ARBA00075789"/>
    </source>
</evidence>
<dbReference type="STRING" id="310782.SAMN05216499_10826"/>
<dbReference type="FunFam" id="3.60.15.30:FF:000001">
    <property type="entry name" value="Alkyl/aryl-sulfatase BDS1"/>
    <property type="match status" value="1"/>
</dbReference>
<feature type="domain" description="Metallo-beta-lactamase" evidence="10">
    <location>
        <begin position="105"/>
        <end position="326"/>
    </location>
</feature>
<dbReference type="Pfam" id="PF00753">
    <property type="entry name" value="Lactamase_B"/>
    <property type="match status" value="1"/>
</dbReference>
<accession>A0A1M7FQH8</accession>
<organism evidence="11 12">
    <name type="scientific">Actinacidiphila paucisporea</name>
    <dbReference type="NCBI Taxonomy" id="310782"/>
    <lineage>
        <taxon>Bacteria</taxon>
        <taxon>Bacillati</taxon>
        <taxon>Actinomycetota</taxon>
        <taxon>Actinomycetes</taxon>
        <taxon>Kitasatosporales</taxon>
        <taxon>Streptomycetaceae</taxon>
        <taxon>Actinacidiphila</taxon>
    </lineage>
</organism>
<dbReference type="SUPFAM" id="SSF55718">
    <property type="entry name" value="SCP-like"/>
    <property type="match status" value="1"/>
</dbReference>
<dbReference type="PANTHER" id="PTHR43223">
    <property type="entry name" value="ALKYL/ARYL-SULFATASE"/>
    <property type="match status" value="1"/>
</dbReference>
<comment type="cofactor">
    <cofactor evidence="1">
        <name>Zn(2+)</name>
        <dbReference type="ChEBI" id="CHEBI:29105"/>
    </cofactor>
</comment>
<keyword evidence="12" id="KW-1185">Reference proteome</keyword>
<evidence type="ECO:0000313" key="11">
    <source>
        <dbReference type="EMBL" id="SHM06236.1"/>
    </source>
</evidence>